<comment type="caution">
    <text evidence="2">The sequence shown here is derived from an EMBL/GenBank/DDBJ whole genome shotgun (WGS) entry which is preliminary data.</text>
</comment>
<dbReference type="EMBL" id="AMBO01000271">
    <property type="protein sequence ID" value="EKD02973.1"/>
    <property type="molecule type" value="Genomic_DNA"/>
</dbReference>
<protein>
    <submittedName>
        <fullName evidence="2">Uncharacterized protein</fullName>
    </submittedName>
</protein>
<feature type="region of interest" description="Disordered" evidence="1">
    <location>
        <begin position="396"/>
        <end position="464"/>
    </location>
</feature>
<evidence type="ECO:0000313" key="2">
    <source>
        <dbReference type="EMBL" id="EKD02973.1"/>
    </source>
</evidence>
<feature type="region of interest" description="Disordered" evidence="1">
    <location>
        <begin position="146"/>
        <end position="166"/>
    </location>
</feature>
<dbReference type="InParanoid" id="K1W212"/>
<name>K1W212_TRIAC</name>
<evidence type="ECO:0000313" key="3">
    <source>
        <dbReference type="Proteomes" id="UP000006757"/>
    </source>
</evidence>
<gene>
    <name evidence="2" type="ORF">A1Q2_02690</name>
</gene>
<dbReference type="Proteomes" id="UP000006757">
    <property type="component" value="Unassembled WGS sequence"/>
</dbReference>
<feature type="region of interest" description="Disordered" evidence="1">
    <location>
        <begin position="179"/>
        <end position="348"/>
    </location>
</feature>
<organism evidence="2 3">
    <name type="scientific">Trichosporon asahii var. asahii (strain CBS 8904)</name>
    <name type="common">Yeast</name>
    <dbReference type="NCBI Taxonomy" id="1220162"/>
    <lineage>
        <taxon>Eukaryota</taxon>
        <taxon>Fungi</taxon>
        <taxon>Dikarya</taxon>
        <taxon>Basidiomycota</taxon>
        <taxon>Agaricomycotina</taxon>
        <taxon>Tremellomycetes</taxon>
        <taxon>Trichosporonales</taxon>
        <taxon>Trichosporonaceae</taxon>
        <taxon>Trichosporon</taxon>
    </lineage>
</organism>
<dbReference type="HOGENOM" id="CLU_605782_0_0_1"/>
<dbReference type="AlphaFoldDB" id="K1W212"/>
<feature type="region of interest" description="Disordered" evidence="1">
    <location>
        <begin position="1"/>
        <end position="104"/>
    </location>
</feature>
<feature type="compositionally biased region" description="Low complexity" evidence="1">
    <location>
        <begin position="311"/>
        <end position="321"/>
    </location>
</feature>
<feature type="compositionally biased region" description="Pro residues" evidence="1">
    <location>
        <begin position="299"/>
        <end position="310"/>
    </location>
</feature>
<reference evidence="2 3" key="1">
    <citation type="journal article" date="2012" name="Eukaryot. Cell">
        <title>Genome sequence of the Trichosporon asahii environmental strain CBS 8904.</title>
        <authorList>
            <person name="Yang R.Y."/>
            <person name="Li H.T."/>
            <person name="Zhu H."/>
            <person name="Zhou G.P."/>
            <person name="Wang M."/>
            <person name="Wang L."/>
        </authorList>
    </citation>
    <scope>NUCLEOTIDE SEQUENCE [LARGE SCALE GENOMIC DNA]</scope>
    <source>
        <strain evidence="2 3">CBS 8904</strain>
    </source>
</reference>
<feature type="compositionally biased region" description="Pro residues" evidence="1">
    <location>
        <begin position="265"/>
        <end position="276"/>
    </location>
</feature>
<feature type="compositionally biased region" description="Low complexity" evidence="1">
    <location>
        <begin position="202"/>
        <end position="221"/>
    </location>
</feature>
<keyword evidence="3" id="KW-1185">Reference proteome</keyword>
<accession>K1W212</accession>
<proteinExistence type="predicted"/>
<evidence type="ECO:0000256" key="1">
    <source>
        <dbReference type="SAM" id="MobiDB-lite"/>
    </source>
</evidence>
<sequence>MKAPSPPGTLLDRRNRKLTSIEPTWRPGLEFVPSSARGQNSARPSAVPSLPSVATPTLKEQLRDKLNNFSFKRSTRSGADGTLDGESSTRNGKGKAKIKEEKEFEQWVPGVPRKKAVMTAAEALGRVNPPATQEYISRVALAQENVKRRDEHGHASSSGGWTDESGEWFSRTIRRPVSAYSPLDPVVSPSDRHIPTPSVLQPRASTRSSMPPPSSRRYVPRGSAPPLSHDAKTSMPPPGLHHPPQNGPARMSMPPLTANGGWAFSPPPSAQEPPPSAVLGYLPHERKWIQQQQQLPQYSPYPPQLSPFPPQQSLYPPSQHSPYPPAQDHQLPPNQHRPQYPQLPPQLYTDQLGNVTHGPVHGGLTGVNAMSPNTVPFSPYPEQGPYLPPIPIMSPMRPCFEPPTGLQLPPPPQVQRQGETAPPPRRQQTQSQNPLPAEPPLPARSSLPAKPPPSAWVDRFHMRR</sequence>